<feature type="compositionally biased region" description="Polar residues" evidence="1">
    <location>
        <begin position="18"/>
        <end position="30"/>
    </location>
</feature>
<evidence type="ECO:0000313" key="3">
    <source>
        <dbReference type="Proteomes" id="UP000039865"/>
    </source>
</evidence>
<dbReference type="EMBL" id="CCKQ01001129">
    <property type="protein sequence ID" value="CDW72230.1"/>
    <property type="molecule type" value="Genomic_DNA"/>
</dbReference>
<feature type="compositionally biased region" description="Polar residues" evidence="1">
    <location>
        <begin position="50"/>
        <end position="64"/>
    </location>
</feature>
<dbReference type="InParanoid" id="A0A077ZS81"/>
<protein>
    <submittedName>
        <fullName evidence="2">Uncharacterized protein</fullName>
    </submittedName>
</protein>
<keyword evidence="3" id="KW-1185">Reference proteome</keyword>
<name>A0A077ZS81_STYLE</name>
<organism evidence="2 3">
    <name type="scientific">Stylonychia lemnae</name>
    <name type="common">Ciliate</name>
    <dbReference type="NCBI Taxonomy" id="5949"/>
    <lineage>
        <taxon>Eukaryota</taxon>
        <taxon>Sar</taxon>
        <taxon>Alveolata</taxon>
        <taxon>Ciliophora</taxon>
        <taxon>Intramacronucleata</taxon>
        <taxon>Spirotrichea</taxon>
        <taxon>Stichotrichia</taxon>
        <taxon>Sporadotrichida</taxon>
        <taxon>Oxytrichidae</taxon>
        <taxon>Stylonychinae</taxon>
        <taxon>Stylonychia</taxon>
    </lineage>
</organism>
<accession>A0A077ZS81</accession>
<feature type="region of interest" description="Disordered" evidence="1">
    <location>
        <begin position="15"/>
        <end position="73"/>
    </location>
</feature>
<evidence type="ECO:0000256" key="1">
    <source>
        <dbReference type="SAM" id="MobiDB-lite"/>
    </source>
</evidence>
<proteinExistence type="predicted"/>
<sequence>MKSSDHFIKLDKSHPKLINTNDNSKTNDTGNYGFDPNNLITKKVDDDQSNQRSQSLLKQESLSIQEPAEKYREHRRRFKSLYQLQKRKSIENELLRSISNYQSYPKEKIDPSDVNSASVTPSNSGAQLNFQNLQIMHQRVKSGTIFKQNVHQNNKSQISLGSIQRKSTIVFHDEENYQKVVSFPQSLKNSEIQRNSSCESPNKNQQEVIGNYNQDEKINTFQNVQPFSGQFDMKQLSIDLKQLKHIQNQQDYQIHSQGGVDGFYYGNQFVDQILEEDDDEGKPEVHIVDPLNITHDSGESSPDGMKHLEFINVQENESQNHEQLVSFVNYEDTQDENKARDSYQIEVHQPKIDYYQNNSIENLQQYAQERYFTKQFNQEFSQVNINNKVKKVPFLTQLATERIGQKPPMFQSKSYKLKSNRVKPISNNNFKSNHSGLDSAQSRERSYFLVQQQLQNAKIISKENEKSQNYITPQGECTDYLILLSNFLRNSYQRKSFQIKAFLSYSNDANQTISQSHDIFNKNHNKILVIKLWNIIKEDKQILERVDLIEKILFIIQQKLNQQIINTKIYIEDVLDYIYSDQKQILNSQKNGSKFYHKYLNRDQLPSVQTICKICNKNTDFKDIENFKAFNDKNSSQQIQVSNINGRLLISNKKMIDLQEDLLHCQSLQQNQQKLQLQQQAYNNLLNMQITPEYLNENVKQESIERNLMMSSRPDIVDEEAISKCTFGPQNTDQDDDQRGSVQIKNYKTQQMTSQILNLKNKIPENSKVVRREISLYSGGASRSGDIFSVRSPQFLLNSQFGVNTQNFNAQRNNNHNTIHLHESSASASLIESAIITNRSQLIFKSGQNLKSAGSRDFYLRNYLNSNQIPLKNEVLKSQSNMIHSIVFDENEVCEICGETIEKHDLDINFELHYQIEQYQEMLVNTTYNQNSTLIQNAMTRHSKKHSLIKQDDDKNQIKFQINNETGAGLLRTKTPVDIEQQEQIDFIGQNDNIQKEDGPSIKQLSKAKETLTQKLYNKLFQSSGAGNENTLISQAHTLKNNQENRLSSLEFQTCYGLNNFKSVVQFSKNRSFIQNQQSQRQIGTLQSILKKKNNGPGHFKQMSVGEQEGLQHRLDLARFNIMNGLGIISKQNSAVQVFQPTELQNKNMKFIQSKFIDSTQNIPEETHVICIICAEQFEKSLWKQIKMKCENQSVKHLICSNCNIHCIEEQIKQFRKELILQEYIYKARFVMIADRLNAIYVDLKIIHIQPVIKQQLIKITKKICQFKQKVDKIYLYVSNSWHFIMVDIWYSSQSNYLHQSQYLKMQNLQQQILDS</sequence>
<dbReference type="Proteomes" id="UP000039865">
    <property type="component" value="Unassembled WGS sequence"/>
</dbReference>
<evidence type="ECO:0000313" key="2">
    <source>
        <dbReference type="EMBL" id="CDW72230.1"/>
    </source>
</evidence>
<gene>
    <name evidence="2" type="primary">Contig10143.g10839</name>
    <name evidence="2" type="ORF">STYLEM_1187</name>
</gene>
<reference evidence="2 3" key="1">
    <citation type="submission" date="2014-06" db="EMBL/GenBank/DDBJ databases">
        <authorList>
            <person name="Swart Estienne"/>
        </authorList>
    </citation>
    <scope>NUCLEOTIDE SEQUENCE [LARGE SCALE GENOMIC DNA]</scope>
    <source>
        <strain evidence="2 3">130c</strain>
    </source>
</reference>